<dbReference type="Proteomes" id="UP000295804">
    <property type="component" value="Unassembled WGS sequence"/>
</dbReference>
<protein>
    <submittedName>
        <fullName evidence="1">Uncharacterized protein</fullName>
    </submittedName>
</protein>
<dbReference type="AlphaFoldDB" id="A0A4R7VUU5"/>
<evidence type="ECO:0000313" key="2">
    <source>
        <dbReference type="Proteomes" id="UP000295804"/>
    </source>
</evidence>
<dbReference type="EMBL" id="SOCQ01000001">
    <property type="protein sequence ID" value="TDV53007.1"/>
    <property type="molecule type" value="Genomic_DNA"/>
</dbReference>
<name>A0A4R7VUU5_9PSED</name>
<reference evidence="1 2" key="1">
    <citation type="submission" date="2019-03" db="EMBL/GenBank/DDBJ databases">
        <title>Genomic analyses of the natural microbiome of Caenorhabditis elegans.</title>
        <authorList>
            <person name="Samuel B."/>
        </authorList>
    </citation>
    <scope>NUCLEOTIDE SEQUENCE [LARGE SCALE GENOMIC DNA]</scope>
    <source>
        <strain evidence="1 2">BIGb0525</strain>
    </source>
</reference>
<sequence length="154" mass="17110">MKLNSEMEQMLTRAGRASLDRELADIARSGFVERDGCVFLASLESFQKHVSLKNFLDRTGYECFVNSIHADDFVNADFLACACSYLSLVFEAWNKSGLPGVLQGVISGDEFDATVKFHLLRPGETWLSDDLEGYEDAMLTVESSDKGFLEAYGV</sequence>
<organism evidence="1 2">
    <name type="scientific">Pseudomonas helmanticensis</name>
    <dbReference type="NCBI Taxonomy" id="1471381"/>
    <lineage>
        <taxon>Bacteria</taxon>
        <taxon>Pseudomonadati</taxon>
        <taxon>Pseudomonadota</taxon>
        <taxon>Gammaproteobacteria</taxon>
        <taxon>Pseudomonadales</taxon>
        <taxon>Pseudomonadaceae</taxon>
        <taxon>Pseudomonas</taxon>
    </lineage>
</organism>
<evidence type="ECO:0000313" key="1">
    <source>
        <dbReference type="EMBL" id="TDV53007.1"/>
    </source>
</evidence>
<comment type="caution">
    <text evidence="1">The sequence shown here is derived from an EMBL/GenBank/DDBJ whole genome shotgun (WGS) entry which is preliminary data.</text>
</comment>
<accession>A0A4R7VUU5</accession>
<dbReference type="RefSeq" id="WP_134173662.1">
    <property type="nucleotide sequence ID" value="NZ_SOCQ01000001.1"/>
</dbReference>
<proteinExistence type="predicted"/>
<gene>
    <name evidence="1" type="ORF">EDF87_10172</name>
</gene>